<keyword evidence="1" id="KW-1133">Transmembrane helix</keyword>
<accession>A0A7W9YG45</accession>
<evidence type="ECO:0000256" key="1">
    <source>
        <dbReference type="SAM" id="Phobius"/>
    </source>
</evidence>
<dbReference type="Gene3D" id="3.40.50.2300">
    <property type="match status" value="2"/>
</dbReference>
<dbReference type="RefSeq" id="WP_184074789.1">
    <property type="nucleotide sequence ID" value="NZ_JACHDS010000001.1"/>
</dbReference>
<proteinExistence type="predicted"/>
<dbReference type="EMBL" id="JACHDS010000001">
    <property type="protein sequence ID" value="MBB6171535.1"/>
    <property type="molecule type" value="Genomic_DNA"/>
</dbReference>
<feature type="transmembrane region" description="Helical" evidence="1">
    <location>
        <begin position="21"/>
        <end position="41"/>
    </location>
</feature>
<evidence type="ECO:0000313" key="3">
    <source>
        <dbReference type="Proteomes" id="UP000546642"/>
    </source>
</evidence>
<gene>
    <name evidence="2" type="ORF">HNR23_001595</name>
</gene>
<keyword evidence="1" id="KW-0812">Transmembrane</keyword>
<keyword evidence="3" id="KW-1185">Reference proteome</keyword>
<dbReference type="AlphaFoldDB" id="A0A7W9YG45"/>
<dbReference type="SUPFAM" id="SSF53822">
    <property type="entry name" value="Periplasmic binding protein-like I"/>
    <property type="match status" value="1"/>
</dbReference>
<dbReference type="Proteomes" id="UP000546642">
    <property type="component" value="Unassembled WGS sequence"/>
</dbReference>
<evidence type="ECO:0000313" key="2">
    <source>
        <dbReference type="EMBL" id="MBB6171535.1"/>
    </source>
</evidence>
<comment type="caution">
    <text evidence="2">The sequence shown here is derived from an EMBL/GenBank/DDBJ whole genome shotgun (WGS) entry which is preliminary data.</text>
</comment>
<organism evidence="2 3">
    <name type="scientific">Nocardiopsis mwathae</name>
    <dbReference type="NCBI Taxonomy" id="1472723"/>
    <lineage>
        <taxon>Bacteria</taxon>
        <taxon>Bacillati</taxon>
        <taxon>Actinomycetota</taxon>
        <taxon>Actinomycetes</taxon>
        <taxon>Streptosporangiales</taxon>
        <taxon>Nocardiopsidaceae</taxon>
        <taxon>Nocardiopsis</taxon>
    </lineage>
</organism>
<dbReference type="InterPro" id="IPR028082">
    <property type="entry name" value="Peripla_BP_I"/>
</dbReference>
<keyword evidence="1" id="KW-0472">Membrane</keyword>
<dbReference type="CDD" id="cd06268">
    <property type="entry name" value="PBP1_ABC_transporter_LIVBP-like"/>
    <property type="match status" value="1"/>
</dbReference>
<reference evidence="2 3" key="1">
    <citation type="submission" date="2020-08" db="EMBL/GenBank/DDBJ databases">
        <title>Sequencing the genomes of 1000 actinobacteria strains.</title>
        <authorList>
            <person name="Klenk H.-P."/>
        </authorList>
    </citation>
    <scope>NUCLEOTIDE SEQUENCE [LARGE SCALE GENOMIC DNA]</scope>
    <source>
        <strain evidence="2 3">DSM 46659</strain>
    </source>
</reference>
<protein>
    <submittedName>
        <fullName evidence="2">ABC-type branched-subunit amino acid transport system substrate-binding protein</fullName>
    </submittedName>
</protein>
<name>A0A7W9YG45_9ACTN</name>
<sequence>MNAPSPFTPTPPQRRTWLRRAAIAMALVVLAGIGVWSYPAWMCGGPRSGIALVDGECVGVTDGAFVFDQRFDAIQERIKAENDRVAEQGRPHVRVALLTTLTPTDVSPLDASRVRSALEGAYVAQMRANHGVEFGDRLPLVQLYLANEGSRQEQWEPVARRLAEMTADDEAPLVAVIGMGVSITATADAAHYFSAKDIPMVSAVVTADGLDHDAIPGLLRASPSNTDYVTALRAYIEEREELESGILVYDSNEPDLFVSTLRTAYERELPELLRFPPQPFRGSTMGDDVRAGLFDAVTRNICTAGPDVVVYAGRTHDLHGLVDALSVRVCRDEPLTLVFSVTGLSVLEDEEALAQLEDGNITIAYASATDPGWSRDLDAAPEHFPAFLAAYEDFSGRSGDALADGYAVMHHDAMATAVGAIRIAQPAEGQELLPSHVLDALLLLQTEHSVPGASGTLSFSQTRGGNPGGKVIPVIEVAGPQSIRAAEGEPYITPLE</sequence>